<gene>
    <name evidence="1" type="ORF">LV35_02381</name>
</gene>
<dbReference type="EMBL" id="LRDT01000031">
    <property type="protein sequence ID" value="KZA15948.1"/>
    <property type="molecule type" value="Genomic_DNA"/>
</dbReference>
<evidence type="ECO:0000313" key="2">
    <source>
        <dbReference type="Proteomes" id="UP000076296"/>
    </source>
</evidence>
<dbReference type="AlphaFoldDB" id="A0AAJ0QX30"/>
<proteinExistence type="predicted"/>
<dbReference type="Proteomes" id="UP000076296">
    <property type="component" value="Unassembled WGS sequence"/>
</dbReference>
<sequence>MKFDYWDGIVLGVFSGSSRLILSNIHGYLGVYWGYRSFRPTRRIFTIQDLNDLKSDALNHGVKMDWSTYQWVLNNFELINPLCKAKDV</sequence>
<reference evidence="1 2" key="1">
    <citation type="submission" date="2016-01" db="EMBL/GenBank/DDBJ databases">
        <title>Draft sequences of Acinetobacter baumannii isolates from wounded military personnel.</title>
        <authorList>
            <person name="Arivett B.A."/>
            <person name="Fiester S.E."/>
            <person name="Ream D.C."/>
            <person name="Actis L.A."/>
        </authorList>
    </citation>
    <scope>NUCLEOTIDE SEQUENCE [LARGE SCALE GENOMIC DNA]</scope>
    <source>
        <strain evidence="1 2">AB2828</strain>
    </source>
</reference>
<comment type="caution">
    <text evidence="1">The sequence shown here is derived from an EMBL/GenBank/DDBJ whole genome shotgun (WGS) entry which is preliminary data.</text>
</comment>
<protein>
    <submittedName>
        <fullName evidence="1">Uncharacterized protein</fullName>
    </submittedName>
</protein>
<accession>A0AAJ0QX30</accession>
<dbReference type="RefSeq" id="WP_002010261.1">
    <property type="nucleotide sequence ID" value="NZ_LRDT01000031.1"/>
</dbReference>
<evidence type="ECO:0000313" key="1">
    <source>
        <dbReference type="EMBL" id="KZA15948.1"/>
    </source>
</evidence>
<name>A0AAJ0QX30_ACIBA</name>
<organism evidence="1 2">
    <name type="scientific">Acinetobacter baumannii</name>
    <dbReference type="NCBI Taxonomy" id="470"/>
    <lineage>
        <taxon>Bacteria</taxon>
        <taxon>Pseudomonadati</taxon>
        <taxon>Pseudomonadota</taxon>
        <taxon>Gammaproteobacteria</taxon>
        <taxon>Moraxellales</taxon>
        <taxon>Moraxellaceae</taxon>
        <taxon>Acinetobacter</taxon>
        <taxon>Acinetobacter calcoaceticus/baumannii complex</taxon>
    </lineage>
</organism>